<sequence length="116" mass="13684">MSPLKETNSERPAEEMNSDISKIEHSVLKEFPTNRKSTVESRQKRIYDLTCWYRGRACWKANVKAGHSLHRQTAYFGMREIKADKKSMEMIQTACHDWNSVWTEIGTKNQRHPERD</sequence>
<keyword evidence="3" id="KW-1185">Reference proteome</keyword>
<reference evidence="2 3" key="1">
    <citation type="journal article" date="2019" name="Sci. Rep.">
        <title>Orb-weaving spider Araneus ventricosus genome elucidates the spidroin gene catalogue.</title>
        <authorList>
            <person name="Kono N."/>
            <person name="Nakamura H."/>
            <person name="Ohtoshi R."/>
            <person name="Moran D.A.P."/>
            <person name="Shinohara A."/>
            <person name="Yoshida Y."/>
            <person name="Fujiwara M."/>
            <person name="Mori M."/>
            <person name="Tomita M."/>
            <person name="Arakawa K."/>
        </authorList>
    </citation>
    <scope>NUCLEOTIDE SEQUENCE [LARGE SCALE GENOMIC DNA]</scope>
</reference>
<feature type="region of interest" description="Disordered" evidence="1">
    <location>
        <begin position="1"/>
        <end position="25"/>
    </location>
</feature>
<proteinExistence type="predicted"/>
<dbReference type="Proteomes" id="UP000499080">
    <property type="component" value="Unassembled WGS sequence"/>
</dbReference>
<evidence type="ECO:0000256" key="1">
    <source>
        <dbReference type="SAM" id="MobiDB-lite"/>
    </source>
</evidence>
<evidence type="ECO:0000313" key="3">
    <source>
        <dbReference type="Proteomes" id="UP000499080"/>
    </source>
</evidence>
<evidence type="ECO:0000313" key="2">
    <source>
        <dbReference type="EMBL" id="GBM60433.1"/>
    </source>
</evidence>
<accession>A0A4Y2H460</accession>
<dbReference type="AlphaFoldDB" id="A0A4Y2H460"/>
<gene>
    <name evidence="2" type="ORF">AVEN_784_1</name>
</gene>
<organism evidence="2 3">
    <name type="scientific">Araneus ventricosus</name>
    <name type="common">Orbweaver spider</name>
    <name type="synonym">Epeira ventricosa</name>
    <dbReference type="NCBI Taxonomy" id="182803"/>
    <lineage>
        <taxon>Eukaryota</taxon>
        <taxon>Metazoa</taxon>
        <taxon>Ecdysozoa</taxon>
        <taxon>Arthropoda</taxon>
        <taxon>Chelicerata</taxon>
        <taxon>Arachnida</taxon>
        <taxon>Araneae</taxon>
        <taxon>Araneomorphae</taxon>
        <taxon>Entelegynae</taxon>
        <taxon>Araneoidea</taxon>
        <taxon>Araneidae</taxon>
        <taxon>Araneus</taxon>
    </lineage>
</organism>
<protein>
    <submittedName>
        <fullName evidence="2">Uncharacterized protein</fullName>
    </submittedName>
</protein>
<name>A0A4Y2H460_ARAVE</name>
<comment type="caution">
    <text evidence="2">The sequence shown here is derived from an EMBL/GenBank/DDBJ whole genome shotgun (WGS) entry which is preliminary data.</text>
</comment>
<dbReference type="EMBL" id="BGPR01001723">
    <property type="protein sequence ID" value="GBM60433.1"/>
    <property type="molecule type" value="Genomic_DNA"/>
</dbReference>